<protein>
    <submittedName>
        <fullName evidence="7">Surface protein</fullName>
    </submittedName>
</protein>
<dbReference type="Pfam" id="PF13385">
    <property type="entry name" value="Laminin_G_3"/>
    <property type="match status" value="2"/>
</dbReference>
<dbReference type="RefSeq" id="WP_207688710.1">
    <property type="nucleotide sequence ID" value="NZ_CP061799.1"/>
</dbReference>
<feature type="repeat" description="TPR" evidence="3">
    <location>
        <begin position="785"/>
        <end position="818"/>
    </location>
</feature>
<gene>
    <name evidence="7" type="ORF">dnl_52150</name>
</gene>
<dbReference type="Gene3D" id="2.60.40.10">
    <property type="entry name" value="Immunoglobulins"/>
    <property type="match status" value="1"/>
</dbReference>
<organism evidence="7 8">
    <name type="scientific">Desulfonema limicola</name>
    <dbReference type="NCBI Taxonomy" id="45656"/>
    <lineage>
        <taxon>Bacteria</taxon>
        <taxon>Pseudomonadati</taxon>
        <taxon>Thermodesulfobacteriota</taxon>
        <taxon>Desulfobacteria</taxon>
        <taxon>Desulfobacterales</taxon>
        <taxon>Desulfococcaceae</taxon>
        <taxon>Desulfonema</taxon>
    </lineage>
</organism>
<dbReference type="SUPFAM" id="SSF49299">
    <property type="entry name" value="PKD domain"/>
    <property type="match status" value="1"/>
</dbReference>
<evidence type="ECO:0000256" key="2">
    <source>
        <dbReference type="ARBA" id="ARBA00023157"/>
    </source>
</evidence>
<dbReference type="Gene3D" id="2.60.120.200">
    <property type="match status" value="2"/>
</dbReference>
<feature type="signal peptide" evidence="4">
    <location>
        <begin position="1"/>
        <end position="36"/>
    </location>
</feature>
<dbReference type="InterPro" id="IPR036439">
    <property type="entry name" value="Dockerin_dom_sf"/>
</dbReference>
<evidence type="ECO:0000256" key="3">
    <source>
        <dbReference type="PROSITE-ProRule" id="PRU00339"/>
    </source>
</evidence>
<dbReference type="Proteomes" id="UP000663720">
    <property type="component" value="Chromosome"/>
</dbReference>
<evidence type="ECO:0000259" key="5">
    <source>
        <dbReference type="PROSITE" id="PS50093"/>
    </source>
</evidence>
<feature type="domain" description="PKD" evidence="5">
    <location>
        <begin position="250"/>
        <end position="333"/>
    </location>
</feature>
<dbReference type="PANTHER" id="PTHR42535">
    <property type="entry name" value="OOKINETE PROTEIN, PUTATIVE-RELATED"/>
    <property type="match status" value="1"/>
</dbReference>
<proteinExistence type="predicted"/>
<dbReference type="InterPro" id="IPR000601">
    <property type="entry name" value="PKD_dom"/>
</dbReference>
<dbReference type="InterPro" id="IPR016134">
    <property type="entry name" value="Dockerin_dom"/>
</dbReference>
<dbReference type="InterPro" id="IPR035986">
    <property type="entry name" value="PKD_dom_sf"/>
</dbReference>
<reference evidence="7" key="1">
    <citation type="journal article" date="2021" name="Microb. Physiol.">
        <title>Proteogenomic Insights into the Physiology of Marine, Sulfate-Reducing, Filamentous Desulfonema limicola and Desulfonema magnum.</title>
        <authorList>
            <person name="Schnaars V."/>
            <person name="Wohlbrand L."/>
            <person name="Scheve S."/>
            <person name="Hinrichs C."/>
            <person name="Reinhardt R."/>
            <person name="Rabus R."/>
        </authorList>
    </citation>
    <scope>NUCLEOTIDE SEQUENCE</scope>
    <source>
        <strain evidence="7">5ac10</strain>
    </source>
</reference>
<evidence type="ECO:0000256" key="4">
    <source>
        <dbReference type="SAM" id="SignalP"/>
    </source>
</evidence>
<dbReference type="Pfam" id="PF18911">
    <property type="entry name" value="PKD_4"/>
    <property type="match status" value="1"/>
</dbReference>
<dbReference type="PANTHER" id="PTHR42535:SF2">
    <property type="entry name" value="CHROMOSOME UNDETERMINED SCAFFOLD_146, WHOLE GENOME SHOTGUN SEQUENCE"/>
    <property type="match status" value="1"/>
</dbReference>
<dbReference type="InterPro" id="IPR006558">
    <property type="entry name" value="LamG-like"/>
</dbReference>
<dbReference type="InterPro" id="IPR022409">
    <property type="entry name" value="PKD/Chitinase_dom"/>
</dbReference>
<feature type="domain" description="Dockerin" evidence="6">
    <location>
        <begin position="912"/>
        <end position="970"/>
    </location>
</feature>
<dbReference type="CDD" id="cd00146">
    <property type="entry name" value="PKD"/>
    <property type="match status" value="1"/>
</dbReference>
<dbReference type="PROSITE" id="PS51766">
    <property type="entry name" value="DOCKERIN"/>
    <property type="match status" value="1"/>
</dbReference>
<feature type="chain" id="PRO_5037708894" evidence="4">
    <location>
        <begin position="37"/>
        <end position="970"/>
    </location>
</feature>
<name>A0A975GIQ2_9BACT</name>
<dbReference type="Gene3D" id="1.25.40.10">
    <property type="entry name" value="Tetratricopeptide repeat domain"/>
    <property type="match status" value="1"/>
</dbReference>
<evidence type="ECO:0000313" key="7">
    <source>
        <dbReference type="EMBL" id="QTA82830.1"/>
    </source>
</evidence>
<keyword evidence="3" id="KW-0802">TPR repeat</keyword>
<dbReference type="SUPFAM" id="SSF48452">
    <property type="entry name" value="TPR-like"/>
    <property type="match status" value="1"/>
</dbReference>
<keyword evidence="1 4" id="KW-0732">Signal</keyword>
<dbReference type="InterPro" id="IPR019734">
    <property type="entry name" value="TPR_rpt"/>
</dbReference>
<dbReference type="Gene3D" id="1.10.1330.10">
    <property type="entry name" value="Dockerin domain"/>
    <property type="match status" value="1"/>
</dbReference>
<evidence type="ECO:0000259" key="6">
    <source>
        <dbReference type="PROSITE" id="PS51766"/>
    </source>
</evidence>
<sequence length="970" mass="106100">MIKMNQSFNSIHKKRILPVLFLLFFIIIFSPNPAHAENPALYALEFDGVDDFIASEMDVQPSAMPVTTWEAWIYPVRANYSAKQAILSIDDGGFDRTLTILKNSSNFGIFTGKGEWAPAQISLNQWQHVAVVFKDTDIIFYKNGVKYNYGSAPSSGTTVNKLNIAKNPGYNEFFQGKIDEVRIWSRELSQEEIQNNMNALLKGDETGLEAWWQFNENSGTQTGDSSHNDYTGTLTGGPVWIISDSPLKYLNSAFSVNTYSGTAPLKITVNDASAGSPVLWEWNFGDNTSSNLQNPPAHTYNNPGLYKISLTVKDSQGNSDTVSKYISVAESSLDIGLLASYPFNGNTIDQSINENDANAAGPVLTRGRFGVDNTAFVFDGIDDKINAPADESFFISNLTLAAWIRIDGPGVDNPRIVGVGPSGSYAQYYALILEGTSDSRRLWFYGIQNLYSTAKLASDSTWHHAACTFDGKNAVIYIDGQPDTSAQISAVPKIFENALIQIGYSDNNRDYFNGCIDDVRIYSRALSEAEIGELYEKENVSASALPFFTAASPGQGLEFSSSIINESSYALTVTGYSFDSSFFASAKTLPFSIPAGETADLPINIQAENTAYYRGKCRLSYSSGGKTGSIWTDLNAGIFIEDGTELAYTGKLAVTAYNNCRQADPGSICTENNLGVIYRLLKETEPAEIKFKNALSRSLNADYGYTGIKMNSGVVKSDQNMSAEAFGFYDDAFNDISENENESAIAPRIYFNRAWEAFINNSFNESLAQVNLTIAHTMTNDFLKAKAYALRGAINFKNGNSQDALSDFEQSRLLDPEGPIGRLAQDNIYAVNAPYEISGYVKDVKSQGIKGVQINFTPGIEPVITDDSGYYIQNVSQGWTGTAAPAMPGYLFKPAVLSYTSVTGDQTNQDYTALVKGDINQDAQINLQDAVLVLQLLSGLGVNPVIDGDINTDKRIGMEEAVFILNYLSN</sequence>
<dbReference type="InterPro" id="IPR013320">
    <property type="entry name" value="ConA-like_dom_sf"/>
</dbReference>
<accession>A0A975GIQ2</accession>
<dbReference type="SUPFAM" id="SSF63446">
    <property type="entry name" value="Type I dockerin domain"/>
    <property type="match status" value="1"/>
</dbReference>
<dbReference type="AlphaFoldDB" id="A0A975GIQ2"/>
<dbReference type="PROSITE" id="PS50093">
    <property type="entry name" value="PKD"/>
    <property type="match status" value="1"/>
</dbReference>
<dbReference type="InterPro" id="IPR013783">
    <property type="entry name" value="Ig-like_fold"/>
</dbReference>
<dbReference type="GO" id="GO:0000272">
    <property type="term" value="P:polysaccharide catabolic process"/>
    <property type="evidence" value="ECO:0007669"/>
    <property type="project" value="InterPro"/>
</dbReference>
<evidence type="ECO:0000313" key="8">
    <source>
        <dbReference type="Proteomes" id="UP000663720"/>
    </source>
</evidence>
<keyword evidence="8" id="KW-1185">Reference proteome</keyword>
<keyword evidence="2" id="KW-1015">Disulfide bond</keyword>
<dbReference type="KEGG" id="dli:dnl_52150"/>
<dbReference type="SMART" id="SM00028">
    <property type="entry name" value="TPR"/>
    <property type="match status" value="2"/>
</dbReference>
<dbReference type="EMBL" id="CP061799">
    <property type="protein sequence ID" value="QTA82830.1"/>
    <property type="molecule type" value="Genomic_DNA"/>
</dbReference>
<dbReference type="SMART" id="SM00560">
    <property type="entry name" value="LamGL"/>
    <property type="match status" value="1"/>
</dbReference>
<dbReference type="PROSITE" id="PS50005">
    <property type="entry name" value="TPR"/>
    <property type="match status" value="1"/>
</dbReference>
<evidence type="ECO:0000256" key="1">
    <source>
        <dbReference type="ARBA" id="ARBA00022729"/>
    </source>
</evidence>
<dbReference type="SMART" id="SM00089">
    <property type="entry name" value="PKD"/>
    <property type="match status" value="1"/>
</dbReference>
<dbReference type="InterPro" id="IPR011990">
    <property type="entry name" value="TPR-like_helical_dom_sf"/>
</dbReference>
<dbReference type="SUPFAM" id="SSF49899">
    <property type="entry name" value="Concanavalin A-like lectins/glucanases"/>
    <property type="match status" value="2"/>
</dbReference>